<dbReference type="CDD" id="cd00158">
    <property type="entry name" value="RHOD"/>
    <property type="match status" value="1"/>
</dbReference>
<dbReference type="PROSITE" id="PS50206">
    <property type="entry name" value="RHODANESE_3"/>
    <property type="match status" value="1"/>
</dbReference>
<sequence>MAVHRRGSSSVGMLVSALAAATLLQEAFIFWRRPKHELLLQQVAPPPINPSHSRRFIIDALALLASTQDNAAEAAPIQYNAQLAGDLSEAQKRSIKAYLERHKDTPDADVVVGERPLKVYVKPTVEELTPDSPAFKARVARVLPRLGERLVDAKTAQKMLEDGAVLIDVRTREQVLEQTGGELPKAATLVPLDDWAGGAPPPLMKGKKVILTCFRGNKSVLAWESLRAQFADAYVLIDGVMGWKAAGMSTRNV</sequence>
<dbReference type="Pfam" id="PF00581">
    <property type="entry name" value="Rhodanese"/>
    <property type="match status" value="1"/>
</dbReference>
<evidence type="ECO:0000313" key="3">
    <source>
        <dbReference type="Proteomes" id="UP000649617"/>
    </source>
</evidence>
<dbReference type="Gene3D" id="3.40.250.10">
    <property type="entry name" value="Rhodanese-like domain"/>
    <property type="match status" value="1"/>
</dbReference>
<evidence type="ECO:0000313" key="2">
    <source>
        <dbReference type="EMBL" id="CAE7167897.1"/>
    </source>
</evidence>
<keyword evidence="3" id="KW-1185">Reference proteome</keyword>
<evidence type="ECO:0000259" key="1">
    <source>
        <dbReference type="PROSITE" id="PS50206"/>
    </source>
</evidence>
<comment type="caution">
    <text evidence="2">The sequence shown here is derived from an EMBL/GenBank/DDBJ whole genome shotgun (WGS) entry which is preliminary data.</text>
</comment>
<protein>
    <recommendedName>
        <fullName evidence="1">Rhodanese domain-containing protein</fullName>
    </recommendedName>
</protein>
<dbReference type="InterPro" id="IPR001763">
    <property type="entry name" value="Rhodanese-like_dom"/>
</dbReference>
<proteinExistence type="predicted"/>
<dbReference type="InterPro" id="IPR036873">
    <property type="entry name" value="Rhodanese-like_dom_sf"/>
</dbReference>
<dbReference type="Proteomes" id="UP000649617">
    <property type="component" value="Unassembled WGS sequence"/>
</dbReference>
<dbReference type="OrthoDB" id="431369at2759"/>
<name>A0A812IUN8_SYMPI</name>
<dbReference type="SUPFAM" id="SSF52821">
    <property type="entry name" value="Rhodanese/Cell cycle control phosphatase"/>
    <property type="match status" value="1"/>
</dbReference>
<gene>
    <name evidence="2" type="ORF">SPIL2461_LOCUS609</name>
</gene>
<accession>A0A812IUN8</accession>
<dbReference type="AlphaFoldDB" id="A0A812IUN8"/>
<dbReference type="EMBL" id="CAJNIZ010000504">
    <property type="protein sequence ID" value="CAE7167897.1"/>
    <property type="molecule type" value="Genomic_DNA"/>
</dbReference>
<organism evidence="2 3">
    <name type="scientific">Symbiodinium pilosum</name>
    <name type="common">Dinoflagellate</name>
    <dbReference type="NCBI Taxonomy" id="2952"/>
    <lineage>
        <taxon>Eukaryota</taxon>
        <taxon>Sar</taxon>
        <taxon>Alveolata</taxon>
        <taxon>Dinophyceae</taxon>
        <taxon>Suessiales</taxon>
        <taxon>Symbiodiniaceae</taxon>
        <taxon>Symbiodinium</taxon>
    </lineage>
</organism>
<dbReference type="SMART" id="SM00450">
    <property type="entry name" value="RHOD"/>
    <property type="match status" value="1"/>
</dbReference>
<reference evidence="2" key="1">
    <citation type="submission" date="2021-02" db="EMBL/GenBank/DDBJ databases">
        <authorList>
            <person name="Dougan E. K."/>
            <person name="Rhodes N."/>
            <person name="Thang M."/>
            <person name="Chan C."/>
        </authorList>
    </citation>
    <scope>NUCLEOTIDE SEQUENCE</scope>
</reference>
<feature type="domain" description="Rhodanese" evidence="1">
    <location>
        <begin position="160"/>
        <end position="252"/>
    </location>
</feature>